<dbReference type="GO" id="GO:0009279">
    <property type="term" value="C:cell outer membrane"/>
    <property type="evidence" value="ECO:0007669"/>
    <property type="project" value="UniProtKB-SubCell"/>
</dbReference>
<dbReference type="PANTHER" id="PTHR30069:SF29">
    <property type="entry name" value="HEMOGLOBIN AND HEMOGLOBIN-HAPTOGLOBIN-BINDING PROTEIN 1-RELATED"/>
    <property type="match status" value="1"/>
</dbReference>
<keyword evidence="10" id="KW-1185">Reference proteome</keyword>
<keyword evidence="5" id="KW-0732">Signal</keyword>
<dbReference type="Gene3D" id="2.170.130.10">
    <property type="entry name" value="TonB-dependent receptor, plug domain"/>
    <property type="match status" value="1"/>
</dbReference>
<dbReference type="Proteomes" id="UP000563094">
    <property type="component" value="Unassembled WGS sequence"/>
</dbReference>
<keyword evidence="7" id="KW-0998">Cell outer membrane</keyword>
<protein>
    <recommendedName>
        <fullName evidence="8">TonB-dependent receptor plug domain-containing protein</fullName>
    </recommendedName>
</protein>
<dbReference type="Gene3D" id="2.60.40.1120">
    <property type="entry name" value="Carboxypeptidase-like, regulatory domain"/>
    <property type="match status" value="1"/>
</dbReference>
<organism evidence="9 10">
    <name type="scientific">Rufibacter quisquiliarum</name>
    <dbReference type="NCBI Taxonomy" id="1549639"/>
    <lineage>
        <taxon>Bacteria</taxon>
        <taxon>Pseudomonadati</taxon>
        <taxon>Bacteroidota</taxon>
        <taxon>Cytophagia</taxon>
        <taxon>Cytophagales</taxon>
        <taxon>Hymenobacteraceae</taxon>
        <taxon>Rufibacter</taxon>
    </lineage>
</organism>
<dbReference type="Gene3D" id="2.40.170.20">
    <property type="entry name" value="TonB-dependent receptor, beta-barrel domain"/>
    <property type="match status" value="1"/>
</dbReference>
<dbReference type="Pfam" id="PF13715">
    <property type="entry name" value="CarbopepD_reg_2"/>
    <property type="match status" value="1"/>
</dbReference>
<gene>
    <name evidence="9" type="ORF">FHS90_002892</name>
</gene>
<evidence type="ECO:0000256" key="4">
    <source>
        <dbReference type="ARBA" id="ARBA00022692"/>
    </source>
</evidence>
<feature type="domain" description="TonB-dependent receptor plug" evidence="8">
    <location>
        <begin position="140"/>
        <end position="275"/>
    </location>
</feature>
<evidence type="ECO:0000256" key="2">
    <source>
        <dbReference type="ARBA" id="ARBA00022448"/>
    </source>
</evidence>
<keyword evidence="4" id="KW-0812">Transmembrane</keyword>
<dbReference type="InterPro" id="IPR008969">
    <property type="entry name" value="CarboxyPept-like_regulatory"/>
</dbReference>
<evidence type="ECO:0000256" key="3">
    <source>
        <dbReference type="ARBA" id="ARBA00022452"/>
    </source>
</evidence>
<dbReference type="GO" id="GO:0044718">
    <property type="term" value="P:siderophore transmembrane transport"/>
    <property type="evidence" value="ECO:0007669"/>
    <property type="project" value="TreeGrafter"/>
</dbReference>
<keyword evidence="2" id="KW-0813">Transport</keyword>
<keyword evidence="6" id="KW-0472">Membrane</keyword>
<comment type="caution">
    <text evidence="9">The sequence shown here is derived from an EMBL/GenBank/DDBJ whole genome shotgun (WGS) entry which is preliminary data.</text>
</comment>
<dbReference type="RefSeq" id="WP_182513452.1">
    <property type="nucleotide sequence ID" value="NZ_JACJIQ010000011.1"/>
</dbReference>
<evidence type="ECO:0000313" key="9">
    <source>
        <dbReference type="EMBL" id="MBA9078168.1"/>
    </source>
</evidence>
<dbReference type="PANTHER" id="PTHR30069">
    <property type="entry name" value="TONB-DEPENDENT OUTER MEMBRANE RECEPTOR"/>
    <property type="match status" value="1"/>
</dbReference>
<sequence length="920" mass="103018">MWHQTISVTVLPRFSLYLWVISLLLAFGAGAGVSHAQTRIQGAVLDAEKNALPFARIQLVEPHLFMGTNEKGEFSYTLPPDQTYTQVTVVAGFVGKKEMRQVVSLVRNQTATVSFVLEDNNLYLNEVEINALRVHTTNSNSSIVIGQNAIEQIQPYSLSDILLNLLPGQTILNPDLQSAKAINLRSVSTGNHALNNQFGTSIVLDGEALSNNANLQTAFSGKSGLLGQINAGSYGSGDYTFSSVDLRQIPASNIEKIEVIQGVASAKYGDMGSGAIIIDRKAGVSPWNISARIQNGTNNFSLDKGFALGPKAGALNVSLDYLDAAPSTTNKLKSYSRVSTGVLWTTYLNKAGTVSSNFGVDFSTNLDDWKNEPDDPTRKVKAENSNVRVSYRGSWRAENARLFDQLTYSFSYSNTRQYSYESWYLNQGVKPAPISAEEGVFEGIYTYPNYQAETAIYGNPVRWSGSLNAVRTAQTGPVRHAISFGLNYSRETNRTRGEDTDPYRPRWSSTSDRFYGRDYDFYHTPVLNNVGVYLEDRISTTLWGREWSTSLGLRGDKQFQYFSLSPRLSTTLELTPTLMLNAAYGLATKSPGLVHLQPKPIYHDFPLINHYTNNYRENLFLVYTAVIVPDNSALQAMKTQHLEMGLSYRKQLFNVSLTGFHKRTSGGFDANKKVRLVDVPQYHIIEARPDERPIYGPTGNHLEGFGFYSQFANALSSKDYGLELMVGTAKIRALQTSFNLSTSLYYSEATNPSLEVAEPTEWQYEKKALVGVFTNPHSSGLESITTVSSSHHISRLGLLVNLRTQIFWDKWTRNSANNIYPVAYYDINGQYYTIPEAEQTSPEYAHLVKDESAAGMLHQKRIYSNYHLKLSKEVRNVFRLSFYANNFLNYRPEYYDTKARERRILNQAPAFGMEVRLTLK</sequence>
<accession>A0A839GUR6</accession>
<evidence type="ECO:0000256" key="7">
    <source>
        <dbReference type="ARBA" id="ARBA00023237"/>
    </source>
</evidence>
<evidence type="ECO:0000256" key="1">
    <source>
        <dbReference type="ARBA" id="ARBA00004571"/>
    </source>
</evidence>
<keyword evidence="3" id="KW-1134">Transmembrane beta strand</keyword>
<dbReference type="InterPro" id="IPR039426">
    <property type="entry name" value="TonB-dep_rcpt-like"/>
</dbReference>
<evidence type="ECO:0000256" key="6">
    <source>
        <dbReference type="ARBA" id="ARBA00023136"/>
    </source>
</evidence>
<dbReference type="InterPro" id="IPR012910">
    <property type="entry name" value="Plug_dom"/>
</dbReference>
<dbReference type="SUPFAM" id="SSF49464">
    <property type="entry name" value="Carboxypeptidase regulatory domain-like"/>
    <property type="match status" value="1"/>
</dbReference>
<evidence type="ECO:0000259" key="8">
    <source>
        <dbReference type="Pfam" id="PF07715"/>
    </source>
</evidence>
<dbReference type="SUPFAM" id="SSF56935">
    <property type="entry name" value="Porins"/>
    <property type="match status" value="1"/>
</dbReference>
<dbReference type="GO" id="GO:0015344">
    <property type="term" value="F:siderophore uptake transmembrane transporter activity"/>
    <property type="evidence" value="ECO:0007669"/>
    <property type="project" value="TreeGrafter"/>
</dbReference>
<dbReference type="InterPro" id="IPR036942">
    <property type="entry name" value="Beta-barrel_TonB_sf"/>
</dbReference>
<evidence type="ECO:0000313" key="10">
    <source>
        <dbReference type="Proteomes" id="UP000563094"/>
    </source>
</evidence>
<dbReference type="AlphaFoldDB" id="A0A839GUR6"/>
<name>A0A839GUR6_9BACT</name>
<comment type="subcellular location">
    <subcellularLocation>
        <location evidence="1">Cell outer membrane</location>
        <topology evidence="1">Multi-pass membrane protein</topology>
    </subcellularLocation>
</comment>
<dbReference type="EMBL" id="JACJIQ010000011">
    <property type="protein sequence ID" value="MBA9078168.1"/>
    <property type="molecule type" value="Genomic_DNA"/>
</dbReference>
<evidence type="ECO:0000256" key="5">
    <source>
        <dbReference type="ARBA" id="ARBA00022729"/>
    </source>
</evidence>
<proteinExistence type="predicted"/>
<reference evidence="9 10" key="1">
    <citation type="submission" date="2020-08" db="EMBL/GenBank/DDBJ databases">
        <title>Genomic Encyclopedia of Type Strains, Phase IV (KMG-IV): sequencing the most valuable type-strain genomes for metagenomic binning, comparative biology and taxonomic classification.</title>
        <authorList>
            <person name="Goeker M."/>
        </authorList>
    </citation>
    <scope>NUCLEOTIDE SEQUENCE [LARGE SCALE GENOMIC DNA]</scope>
    <source>
        <strain evidence="9 10">DSM 29854</strain>
    </source>
</reference>
<dbReference type="Pfam" id="PF07715">
    <property type="entry name" value="Plug"/>
    <property type="match status" value="1"/>
</dbReference>
<dbReference type="InterPro" id="IPR037066">
    <property type="entry name" value="Plug_dom_sf"/>
</dbReference>